<dbReference type="InterPro" id="IPR003613">
    <property type="entry name" value="Ubox_domain"/>
</dbReference>
<evidence type="ECO:0000259" key="3">
    <source>
        <dbReference type="PROSITE" id="PS51698"/>
    </source>
</evidence>
<dbReference type="EMBL" id="HBNR01030359">
    <property type="protein sequence ID" value="CAE4584155.1"/>
    <property type="molecule type" value="Transcribed_RNA"/>
</dbReference>
<dbReference type="PANTHER" id="PTHR46573:SF1">
    <property type="entry name" value="WD REPEAT, SAM AND U-BOX DOMAIN-CONTAINING PROTEIN 1"/>
    <property type="match status" value="1"/>
</dbReference>
<evidence type="ECO:0000256" key="2">
    <source>
        <dbReference type="SAM" id="MobiDB-lite"/>
    </source>
</evidence>
<dbReference type="SUPFAM" id="SSF57850">
    <property type="entry name" value="RING/U-box"/>
    <property type="match status" value="1"/>
</dbReference>
<dbReference type="SMART" id="SM00504">
    <property type="entry name" value="Ubox"/>
    <property type="match status" value="1"/>
</dbReference>
<dbReference type="InterPro" id="IPR013083">
    <property type="entry name" value="Znf_RING/FYVE/PHD"/>
</dbReference>
<dbReference type="GO" id="GO:0016567">
    <property type="term" value="P:protein ubiquitination"/>
    <property type="evidence" value="ECO:0007669"/>
    <property type="project" value="InterPro"/>
</dbReference>
<dbReference type="AlphaFoldDB" id="A0A7S4QHT9"/>
<feature type="coiled-coil region" evidence="1">
    <location>
        <begin position="568"/>
        <end position="595"/>
    </location>
</feature>
<dbReference type="CDD" id="cd16655">
    <property type="entry name" value="RING-Ubox_WDSUB1-like"/>
    <property type="match status" value="1"/>
</dbReference>
<keyword evidence="1" id="KW-0175">Coiled coil</keyword>
<organism evidence="4">
    <name type="scientific">Alexandrium monilatum</name>
    <dbReference type="NCBI Taxonomy" id="311494"/>
    <lineage>
        <taxon>Eukaryota</taxon>
        <taxon>Sar</taxon>
        <taxon>Alveolata</taxon>
        <taxon>Dinophyceae</taxon>
        <taxon>Gonyaulacales</taxon>
        <taxon>Pyrocystaceae</taxon>
        <taxon>Alexandrium</taxon>
    </lineage>
</organism>
<gene>
    <name evidence="4" type="ORF">AMON00008_LOCUS20715</name>
</gene>
<evidence type="ECO:0000313" key="4">
    <source>
        <dbReference type="EMBL" id="CAE4584155.1"/>
    </source>
</evidence>
<evidence type="ECO:0000256" key="1">
    <source>
        <dbReference type="SAM" id="Coils"/>
    </source>
</evidence>
<dbReference type="GO" id="GO:0004842">
    <property type="term" value="F:ubiquitin-protein transferase activity"/>
    <property type="evidence" value="ECO:0007669"/>
    <property type="project" value="InterPro"/>
</dbReference>
<dbReference type="Pfam" id="PF04564">
    <property type="entry name" value="U-box"/>
    <property type="match status" value="1"/>
</dbReference>
<dbReference type="PROSITE" id="PS51698">
    <property type="entry name" value="U_BOX"/>
    <property type="match status" value="1"/>
</dbReference>
<feature type="compositionally biased region" description="Gly residues" evidence="2">
    <location>
        <begin position="94"/>
        <end position="104"/>
    </location>
</feature>
<protein>
    <recommendedName>
        <fullName evidence="3">U-box domain-containing protein</fullName>
    </recommendedName>
</protein>
<feature type="domain" description="U-box" evidence="3">
    <location>
        <begin position="121"/>
        <end position="193"/>
    </location>
</feature>
<dbReference type="InterPro" id="IPR052085">
    <property type="entry name" value="WD-SAM-U-box"/>
</dbReference>
<reference evidence="4" key="1">
    <citation type="submission" date="2021-01" db="EMBL/GenBank/DDBJ databases">
        <authorList>
            <person name="Corre E."/>
            <person name="Pelletier E."/>
            <person name="Niang G."/>
            <person name="Scheremetjew M."/>
            <person name="Finn R."/>
            <person name="Kale V."/>
            <person name="Holt S."/>
            <person name="Cochrane G."/>
            <person name="Meng A."/>
            <person name="Brown T."/>
            <person name="Cohen L."/>
        </authorList>
    </citation>
    <scope>NUCLEOTIDE SEQUENCE</scope>
    <source>
        <strain evidence="4">CCMP3105</strain>
    </source>
</reference>
<feature type="region of interest" description="Disordered" evidence="2">
    <location>
        <begin position="14"/>
        <end position="46"/>
    </location>
</feature>
<dbReference type="PANTHER" id="PTHR46573">
    <property type="entry name" value="WD REPEAT, SAM AND U-BOX DOMAIN-CONTAINING PROTEIN 1"/>
    <property type="match status" value="1"/>
</dbReference>
<accession>A0A7S4QHT9</accession>
<proteinExistence type="predicted"/>
<feature type="region of interest" description="Disordered" evidence="2">
    <location>
        <begin position="88"/>
        <end position="109"/>
    </location>
</feature>
<sequence length="632" mass="69441">MQIFEMLRWRKRKREEDDAAPLRIQAASTVDGAAPPAVSQQGPERSVAAARMYERGIRMSDIAHILQLDERTVAMSLVKRARHHCSTLAAAGQQEGGTPQGPGSGTSRREGAMQLAARLQHDPPELVCPILHSLMEDPVVAEDGYTYERQGIEDALQLRNRSPMTNEPMGQAIVPNRALRSKIQEYKDVVVSEILSVAPCLLGECAGDAGALLERAEELVRPKLPDRAARRRLLELLQLRSRLPTSHRGSAAPELASLLAEDDDAAQLGEILDRFDALFDTAALQRLEEEAARKLFEIAMSQARPADVCGRLGRELVRRAAAKLRELEGVEAEQELRRLWQLSVRLGALDKEDWTDSAASLLAGCPERLELDLPVVPTHVLERAAELADDRGALEAAAARLLGEHLPEALFGGGTSAFAAVLLELAGRQEEGAAARTLARASALDPESNAVRRSFLLLEHRRLEAGRRINEPALVALAHAERVELKVELLRRLRLEPEELRTIPVPALFALADQLVAAVCHVEAARVVVAAAELQQTAGEQAAEHTFRRAFALDRYNEAAAEGVFQASIAASQRCQRLEEQLRLAEEETGRLKAQCLAQEDQLCSRDETIQLLRTQGFFTGLLRWIGPSPRA</sequence>
<dbReference type="Gene3D" id="3.30.40.10">
    <property type="entry name" value="Zinc/RING finger domain, C3HC4 (zinc finger)"/>
    <property type="match status" value="1"/>
</dbReference>
<name>A0A7S4QHT9_9DINO</name>